<reference evidence="2 3" key="1">
    <citation type="submission" date="2018-04" db="EMBL/GenBank/DDBJ databases">
        <title>Thalassorhabdus spongiae gen. nov., sp. nov., isolated from a marine sponge in South-West Iceland.</title>
        <authorList>
            <person name="Knobloch S."/>
            <person name="Daussin A."/>
            <person name="Johannsson R."/>
            <person name="Marteinsson V.T."/>
        </authorList>
    </citation>
    <scope>NUCLEOTIDE SEQUENCE [LARGE SCALE GENOMIC DNA]</scope>
    <source>
        <strain evidence="2 3">Hp12</strain>
    </source>
</reference>
<accession>A0A2V1H776</accession>
<sequence>MLFKILTVALLLIILFSLFRALFIMVAGKSASGATVKALSWRIGLSVCLFLMLVLMKLYFVS</sequence>
<dbReference type="EMBL" id="QDDL01000001">
    <property type="protein sequence ID" value="PVZ72635.1"/>
    <property type="molecule type" value="Genomic_DNA"/>
</dbReference>
<organism evidence="2 3">
    <name type="scientific">Pelagibaculum spongiae</name>
    <dbReference type="NCBI Taxonomy" id="2080658"/>
    <lineage>
        <taxon>Bacteria</taxon>
        <taxon>Pseudomonadati</taxon>
        <taxon>Pseudomonadota</taxon>
        <taxon>Gammaproteobacteria</taxon>
        <taxon>Oceanospirillales</taxon>
        <taxon>Pelagibaculum</taxon>
    </lineage>
</organism>
<dbReference type="Pfam" id="PF11137">
    <property type="entry name" value="DUF2909"/>
    <property type="match status" value="1"/>
</dbReference>
<gene>
    <name evidence="2" type="ORF">DC094_05325</name>
</gene>
<evidence type="ECO:0000256" key="1">
    <source>
        <dbReference type="SAM" id="Phobius"/>
    </source>
</evidence>
<proteinExistence type="predicted"/>
<keyword evidence="1" id="KW-0472">Membrane</keyword>
<keyword evidence="1" id="KW-0812">Transmembrane</keyword>
<dbReference type="OrthoDB" id="7066027at2"/>
<keyword evidence="3" id="KW-1185">Reference proteome</keyword>
<evidence type="ECO:0000313" key="2">
    <source>
        <dbReference type="EMBL" id="PVZ72635.1"/>
    </source>
</evidence>
<comment type="caution">
    <text evidence="2">The sequence shown here is derived from an EMBL/GenBank/DDBJ whole genome shotgun (WGS) entry which is preliminary data.</text>
</comment>
<evidence type="ECO:0000313" key="3">
    <source>
        <dbReference type="Proteomes" id="UP000244906"/>
    </source>
</evidence>
<name>A0A2V1H776_9GAMM</name>
<dbReference type="AlphaFoldDB" id="A0A2V1H776"/>
<dbReference type="InterPro" id="IPR021313">
    <property type="entry name" value="DUF2909"/>
</dbReference>
<protein>
    <submittedName>
        <fullName evidence="2">DUF2909 domain-containing protein</fullName>
    </submittedName>
</protein>
<keyword evidence="1" id="KW-1133">Transmembrane helix</keyword>
<dbReference type="Proteomes" id="UP000244906">
    <property type="component" value="Unassembled WGS sequence"/>
</dbReference>
<feature type="transmembrane region" description="Helical" evidence="1">
    <location>
        <begin position="43"/>
        <end position="61"/>
    </location>
</feature>